<name>A0ABR7QD87_9FLAO</name>
<proteinExistence type="predicted"/>
<dbReference type="RefSeq" id="WP_187563564.1">
    <property type="nucleotide sequence ID" value="NZ_JACGWS010000012.1"/>
</dbReference>
<accession>A0ABR7QD87</accession>
<gene>
    <name evidence="1" type="ORF">H2O64_17755</name>
</gene>
<reference evidence="1 2" key="1">
    <citation type="submission" date="2020-07" db="EMBL/GenBank/DDBJ databases">
        <title>Description of Kordia aestuariivivens sp. nov., isolated from a tidal flat.</title>
        <authorList>
            <person name="Park S."/>
            <person name="Yoon J.-H."/>
        </authorList>
    </citation>
    <scope>NUCLEOTIDE SEQUENCE [LARGE SCALE GENOMIC DNA]</scope>
    <source>
        <strain evidence="1 2">YSTF-M3</strain>
    </source>
</reference>
<evidence type="ECO:0008006" key="3">
    <source>
        <dbReference type="Google" id="ProtNLM"/>
    </source>
</evidence>
<dbReference type="Proteomes" id="UP000619238">
    <property type="component" value="Unassembled WGS sequence"/>
</dbReference>
<dbReference type="EMBL" id="JACGWS010000012">
    <property type="protein sequence ID" value="MBC8756522.1"/>
    <property type="molecule type" value="Genomic_DNA"/>
</dbReference>
<sequence>MLTEILNLKGVKKIEKSQQVQILGGSVCKHSGSCVNYGSECNERDCQSAPSPWPRNMY</sequence>
<organism evidence="1 2">
    <name type="scientific">Kordia aestuariivivens</name>
    <dbReference type="NCBI Taxonomy" id="2759037"/>
    <lineage>
        <taxon>Bacteria</taxon>
        <taxon>Pseudomonadati</taxon>
        <taxon>Bacteroidota</taxon>
        <taxon>Flavobacteriia</taxon>
        <taxon>Flavobacteriales</taxon>
        <taxon>Flavobacteriaceae</taxon>
        <taxon>Kordia</taxon>
    </lineage>
</organism>
<evidence type="ECO:0000313" key="1">
    <source>
        <dbReference type="EMBL" id="MBC8756522.1"/>
    </source>
</evidence>
<protein>
    <recommendedName>
        <fullName evidence="3">Bacteriocin</fullName>
    </recommendedName>
</protein>
<comment type="caution">
    <text evidence="1">The sequence shown here is derived from an EMBL/GenBank/DDBJ whole genome shotgun (WGS) entry which is preliminary data.</text>
</comment>
<keyword evidence="2" id="KW-1185">Reference proteome</keyword>
<evidence type="ECO:0000313" key="2">
    <source>
        <dbReference type="Proteomes" id="UP000619238"/>
    </source>
</evidence>